<evidence type="ECO:0000313" key="1">
    <source>
        <dbReference type="EMBL" id="MXP62990.1"/>
    </source>
</evidence>
<dbReference type="Proteomes" id="UP000460715">
    <property type="component" value="Unassembled WGS sequence"/>
</dbReference>
<name>A0A845B9Y7_9PROT</name>
<reference evidence="1 2" key="1">
    <citation type="submission" date="2019-03" db="EMBL/GenBank/DDBJ databases">
        <title>Roseomonas sp. a novel Roseomonas species isolated from Sea whip Gorgonian.</title>
        <authorList>
            <person name="Li F."/>
            <person name="Pan X."/>
            <person name="Huang S."/>
            <person name="Li Z."/>
            <person name="Meng B."/>
        </authorList>
    </citation>
    <scope>NUCLEOTIDE SEQUENCE [LARGE SCALE GENOMIC DNA]</scope>
    <source>
        <strain evidence="1 2">M0104</strain>
    </source>
</reference>
<dbReference type="Gene3D" id="3.10.450.50">
    <property type="match status" value="1"/>
</dbReference>
<dbReference type="RefSeq" id="WP_160936110.1">
    <property type="nucleotide sequence ID" value="NZ_SNVJ01000004.1"/>
</dbReference>
<dbReference type="InterPro" id="IPR032710">
    <property type="entry name" value="NTF2-like_dom_sf"/>
</dbReference>
<dbReference type="AlphaFoldDB" id="A0A845B9Y7"/>
<comment type="caution">
    <text evidence="1">The sequence shown here is derived from an EMBL/GenBank/DDBJ whole genome shotgun (WGS) entry which is preliminary data.</text>
</comment>
<keyword evidence="2" id="KW-1185">Reference proteome</keyword>
<proteinExistence type="predicted"/>
<protein>
    <submittedName>
        <fullName evidence="1">Nuclear transport factor 2 family protein</fullName>
    </submittedName>
</protein>
<gene>
    <name evidence="1" type="ORF">E0493_06440</name>
</gene>
<dbReference type="SUPFAM" id="SSF54427">
    <property type="entry name" value="NTF2-like"/>
    <property type="match status" value="1"/>
</dbReference>
<dbReference type="OrthoDB" id="8087138at2"/>
<evidence type="ECO:0000313" key="2">
    <source>
        <dbReference type="Proteomes" id="UP000460715"/>
    </source>
</evidence>
<accession>A0A845B9Y7</accession>
<dbReference type="EMBL" id="SNVJ01000004">
    <property type="protein sequence ID" value="MXP62990.1"/>
    <property type="molecule type" value="Genomic_DNA"/>
</dbReference>
<organism evidence="1 2">
    <name type="scientific">Teichococcus coralli</name>
    <dbReference type="NCBI Taxonomy" id="2545983"/>
    <lineage>
        <taxon>Bacteria</taxon>
        <taxon>Pseudomonadati</taxon>
        <taxon>Pseudomonadota</taxon>
        <taxon>Alphaproteobacteria</taxon>
        <taxon>Acetobacterales</taxon>
        <taxon>Roseomonadaceae</taxon>
        <taxon>Roseomonas</taxon>
    </lineage>
</organism>
<sequence>MLAIETLKRALEGRDNRALSEFYADDATLIVMSKDSPPRSPRTISGRTAISAYYDEVCRRDMKHELVAGVADDSHLAFTEACAYPDGTRVFCSAMAELLEGKIKRQTNVQVWDA</sequence>